<dbReference type="GO" id="GO:0030246">
    <property type="term" value="F:carbohydrate binding"/>
    <property type="evidence" value="ECO:0007669"/>
    <property type="project" value="InterPro"/>
</dbReference>
<dbReference type="PATRIC" id="fig|47884.3.peg.3616"/>
<reference evidence="2 4" key="2">
    <citation type="submission" date="2016-10" db="EMBL/GenBank/DDBJ databases">
        <authorList>
            <person name="Varghese N."/>
            <person name="Submissions S."/>
        </authorList>
    </citation>
    <scope>NUCLEOTIDE SEQUENCE [LARGE SCALE GENOMIC DNA]</scope>
    <source>
        <strain evidence="2 4">BS3652</strain>
    </source>
</reference>
<dbReference type="EMBL" id="JYLA01000006">
    <property type="protein sequence ID" value="KMM83916.1"/>
    <property type="molecule type" value="Genomic_DNA"/>
</dbReference>
<dbReference type="InterPro" id="IPR008183">
    <property type="entry name" value="Aldose_1/G6P_1-epimerase"/>
</dbReference>
<evidence type="ECO:0000313" key="4">
    <source>
        <dbReference type="Proteomes" id="UP000183155"/>
    </source>
</evidence>
<proteinExistence type="predicted"/>
<dbReference type="Pfam" id="PF01263">
    <property type="entry name" value="Aldose_epim"/>
    <property type="match status" value="1"/>
</dbReference>
<reference evidence="1 3" key="1">
    <citation type="submission" date="2015-02" db="EMBL/GenBank/DDBJ databases">
        <title>Pseudomonas helleri sp. nov. and Pseudomonas weihenstephanensis sp. nov., isolated from raw cows milk.</title>
        <authorList>
            <person name="von Neubeck M."/>
            <person name="Huptas C."/>
            <person name="Wenning M."/>
            <person name="Scherer S."/>
        </authorList>
    </citation>
    <scope>NUCLEOTIDE SEQUENCE [LARGE SCALE GENOMIC DNA]</scope>
    <source>
        <strain evidence="1 3">DSM 21104</strain>
    </source>
</reference>
<name>A0A0J6GGQ0_PSETA</name>
<organism evidence="1 3">
    <name type="scientific">Pseudomonas taetrolens</name>
    <dbReference type="NCBI Taxonomy" id="47884"/>
    <lineage>
        <taxon>Bacteria</taxon>
        <taxon>Pseudomonadati</taxon>
        <taxon>Pseudomonadota</taxon>
        <taxon>Gammaproteobacteria</taxon>
        <taxon>Pseudomonadales</taxon>
        <taxon>Pseudomonadaceae</taxon>
        <taxon>Pseudomonas</taxon>
    </lineage>
</organism>
<dbReference type="OrthoDB" id="9808779at2"/>
<dbReference type="SUPFAM" id="SSF74650">
    <property type="entry name" value="Galactose mutarotase-like"/>
    <property type="match status" value="1"/>
</dbReference>
<comment type="caution">
    <text evidence="1">The sequence shown here is derived from an EMBL/GenBank/DDBJ whole genome shotgun (WGS) entry which is preliminary data.</text>
</comment>
<keyword evidence="4" id="KW-1185">Reference proteome</keyword>
<dbReference type="AlphaFoldDB" id="A0A0J6GGQ0"/>
<dbReference type="InterPro" id="IPR011013">
    <property type="entry name" value="Gal_mutarotase_sf_dom"/>
</dbReference>
<dbReference type="STRING" id="47884.SAMN04490203_1568"/>
<evidence type="ECO:0000313" key="2">
    <source>
        <dbReference type="EMBL" id="SEB98485.1"/>
    </source>
</evidence>
<sequence length="294" mass="32739">MNTSLLTLEDGLTRLTLAPQIGGSILDWRVIASGHPLLRPSKAGALDKGQANQLACFPLVPWSNRIGAGGFDGPQHWFALLPNNPPGPLPIHGSAWQQAWHVMEHSDRHACLQLESRLPFAYRAQLRYSLSDGQLSIELEVTHQDAQAAWHGLGLHPYLPRTARTRLQAQAEHVWLCDDAGLPTQRVPIPAEWDFNHAGNLPEARLDNCFTEWDGCALISQPDLGYTLECRATGSPYYLVYCPPKEDFFCFEPVSHPVNAHHLPGRPGLQLLHEGQSARMSFSLRYRALSQARD</sequence>
<evidence type="ECO:0000313" key="1">
    <source>
        <dbReference type="EMBL" id="KMM83916.1"/>
    </source>
</evidence>
<dbReference type="EMBL" id="FNRS01000001">
    <property type="protein sequence ID" value="SEB98485.1"/>
    <property type="molecule type" value="Genomic_DNA"/>
</dbReference>
<dbReference type="GO" id="GO:0005975">
    <property type="term" value="P:carbohydrate metabolic process"/>
    <property type="evidence" value="ECO:0007669"/>
    <property type="project" value="InterPro"/>
</dbReference>
<dbReference type="InterPro" id="IPR014718">
    <property type="entry name" value="GH-type_carb-bd"/>
</dbReference>
<dbReference type="Proteomes" id="UP000036395">
    <property type="component" value="Unassembled WGS sequence"/>
</dbReference>
<evidence type="ECO:0000313" key="3">
    <source>
        <dbReference type="Proteomes" id="UP000036395"/>
    </source>
</evidence>
<accession>A0A0J6GGQ0</accession>
<dbReference type="CDD" id="cd09021">
    <property type="entry name" value="Aldose_epim_Ec_YphB"/>
    <property type="match status" value="1"/>
</dbReference>
<dbReference type="Proteomes" id="UP000183155">
    <property type="component" value="Unassembled WGS sequence"/>
</dbReference>
<dbReference type="RefSeq" id="WP_048382464.1">
    <property type="nucleotide sequence ID" value="NZ_FNRS01000001.1"/>
</dbReference>
<dbReference type="Gene3D" id="2.70.98.10">
    <property type="match status" value="1"/>
</dbReference>
<protein>
    <submittedName>
        <fullName evidence="2">Aldose 1-epimerase</fullName>
    </submittedName>
    <submittedName>
        <fullName evidence="1">Aldose epimerase</fullName>
    </submittedName>
</protein>
<gene>
    <name evidence="2" type="ORF">SAMN04490203_1568</name>
    <name evidence="1" type="ORF">TU78_15715</name>
</gene>
<dbReference type="GO" id="GO:0016853">
    <property type="term" value="F:isomerase activity"/>
    <property type="evidence" value="ECO:0007669"/>
    <property type="project" value="InterPro"/>
</dbReference>